<dbReference type="Gene3D" id="1.10.260.40">
    <property type="entry name" value="lambda repressor-like DNA-binding domains"/>
    <property type="match status" value="1"/>
</dbReference>
<dbReference type="PROSITE" id="PS50943">
    <property type="entry name" value="HTH_CROC1"/>
    <property type="match status" value="1"/>
</dbReference>
<dbReference type="SUPFAM" id="SSF47413">
    <property type="entry name" value="lambda repressor-like DNA-binding domains"/>
    <property type="match status" value="1"/>
</dbReference>
<keyword evidence="3" id="KW-1185">Reference proteome</keyword>
<evidence type="ECO:0000313" key="2">
    <source>
        <dbReference type="EMBL" id="PSJ25363.1"/>
    </source>
</evidence>
<dbReference type="InterPro" id="IPR043917">
    <property type="entry name" value="DUF5753"/>
</dbReference>
<dbReference type="AlphaFoldDB" id="A0A9X7JKN2"/>
<comment type="caution">
    <text evidence="2">The sequence shown here is derived from an EMBL/GenBank/DDBJ whole genome shotgun (WGS) entry which is preliminary data.</text>
</comment>
<dbReference type="InterPro" id="IPR010982">
    <property type="entry name" value="Lambda_DNA-bd_dom_sf"/>
</dbReference>
<dbReference type="Pfam" id="PF19054">
    <property type="entry name" value="DUF5753"/>
    <property type="match status" value="1"/>
</dbReference>
<accession>A0A9X7JKN2</accession>
<dbReference type="SMART" id="SM00530">
    <property type="entry name" value="HTH_XRE"/>
    <property type="match status" value="1"/>
</dbReference>
<organism evidence="2 3">
    <name type="scientific">Streptosporangium nondiastaticum</name>
    <dbReference type="NCBI Taxonomy" id="35764"/>
    <lineage>
        <taxon>Bacteria</taxon>
        <taxon>Bacillati</taxon>
        <taxon>Actinomycetota</taxon>
        <taxon>Actinomycetes</taxon>
        <taxon>Streptosporangiales</taxon>
        <taxon>Streptosporangiaceae</taxon>
        <taxon>Streptosporangium</taxon>
    </lineage>
</organism>
<evidence type="ECO:0000313" key="3">
    <source>
        <dbReference type="Proteomes" id="UP000242427"/>
    </source>
</evidence>
<dbReference type="OrthoDB" id="4966777at2"/>
<dbReference type="Pfam" id="PF13560">
    <property type="entry name" value="HTH_31"/>
    <property type="match status" value="1"/>
</dbReference>
<name>A0A9X7JKN2_9ACTN</name>
<evidence type="ECO:0000259" key="1">
    <source>
        <dbReference type="PROSITE" id="PS50943"/>
    </source>
</evidence>
<reference evidence="2 3" key="1">
    <citation type="submission" date="2018-03" db="EMBL/GenBank/DDBJ databases">
        <title>Chitinolytic properties of Streptosporangium nondiastaticum TBG75A20.</title>
        <authorList>
            <person name="Gayathri V."/>
            <person name="Shiburaj S."/>
        </authorList>
    </citation>
    <scope>NUCLEOTIDE SEQUENCE [LARGE SCALE GENOMIC DNA]</scope>
    <source>
        <strain evidence="2 3">TBG75A20</strain>
    </source>
</reference>
<protein>
    <submittedName>
        <fullName evidence="2">Transcriptional regulator</fullName>
    </submittedName>
</protein>
<gene>
    <name evidence="2" type="ORF">B7P34_28565</name>
</gene>
<sequence>MGSPPSSSAVREARVALGGRLREIRKAGGFKTARAFAVCAGWSESKASRIENGVTRPSEEDLRQYAELCRVPQVYSDLVATAQNIEEMYVEWRRLHRDGLRPIQEAHVPLYARTRHFRVYEPGVIPGLLQTPAYARSIMGRIIGFWGIPDDTESAVAVRMGRQQVLRDAGRRFGFLMEEAALRSRFGGAEAMADQLAHLLTVSVLQQVSLGIVPMTADRTMWPLEGFWIYDDEQVVIELATAQVTVKQPSEVATYARMFSELARIAVHGKAARALITEALNALA</sequence>
<dbReference type="RefSeq" id="WP_106681079.1">
    <property type="nucleotide sequence ID" value="NZ_PXWG01000124.1"/>
</dbReference>
<dbReference type="GO" id="GO:0003677">
    <property type="term" value="F:DNA binding"/>
    <property type="evidence" value="ECO:0007669"/>
    <property type="project" value="InterPro"/>
</dbReference>
<dbReference type="CDD" id="cd00093">
    <property type="entry name" value="HTH_XRE"/>
    <property type="match status" value="1"/>
</dbReference>
<proteinExistence type="predicted"/>
<dbReference type="InterPro" id="IPR001387">
    <property type="entry name" value="Cro/C1-type_HTH"/>
</dbReference>
<dbReference type="EMBL" id="PXWG01000124">
    <property type="protein sequence ID" value="PSJ25363.1"/>
    <property type="molecule type" value="Genomic_DNA"/>
</dbReference>
<feature type="domain" description="HTH cro/C1-type" evidence="1">
    <location>
        <begin position="40"/>
        <end position="76"/>
    </location>
</feature>
<dbReference type="Proteomes" id="UP000242427">
    <property type="component" value="Unassembled WGS sequence"/>
</dbReference>